<feature type="region of interest" description="Disordered" evidence="1">
    <location>
        <begin position="446"/>
        <end position="534"/>
    </location>
</feature>
<dbReference type="Proteomes" id="UP001310890">
    <property type="component" value="Unassembled WGS sequence"/>
</dbReference>
<evidence type="ECO:0000256" key="1">
    <source>
        <dbReference type="SAM" id="MobiDB-lite"/>
    </source>
</evidence>
<feature type="compositionally biased region" description="Acidic residues" evidence="1">
    <location>
        <begin position="908"/>
        <end position="940"/>
    </location>
</feature>
<feature type="compositionally biased region" description="Basic and acidic residues" evidence="1">
    <location>
        <begin position="506"/>
        <end position="520"/>
    </location>
</feature>
<feature type="region of interest" description="Disordered" evidence="1">
    <location>
        <begin position="592"/>
        <end position="632"/>
    </location>
</feature>
<feature type="region of interest" description="Disordered" evidence="1">
    <location>
        <begin position="150"/>
        <end position="242"/>
    </location>
</feature>
<evidence type="ECO:0000313" key="3">
    <source>
        <dbReference type="Proteomes" id="UP001310890"/>
    </source>
</evidence>
<name>A0AAN7TQS0_9PEZI</name>
<organism evidence="2 3">
    <name type="scientific">Meristemomyces frigidus</name>
    <dbReference type="NCBI Taxonomy" id="1508187"/>
    <lineage>
        <taxon>Eukaryota</taxon>
        <taxon>Fungi</taxon>
        <taxon>Dikarya</taxon>
        <taxon>Ascomycota</taxon>
        <taxon>Pezizomycotina</taxon>
        <taxon>Dothideomycetes</taxon>
        <taxon>Dothideomycetidae</taxon>
        <taxon>Mycosphaerellales</taxon>
        <taxon>Teratosphaeriaceae</taxon>
        <taxon>Meristemomyces</taxon>
    </lineage>
</organism>
<feature type="region of interest" description="Disordered" evidence="1">
    <location>
        <begin position="788"/>
        <end position="832"/>
    </location>
</feature>
<feature type="region of interest" description="Disordered" evidence="1">
    <location>
        <begin position="1"/>
        <end position="117"/>
    </location>
</feature>
<proteinExistence type="predicted"/>
<feature type="compositionally biased region" description="Basic and acidic residues" evidence="1">
    <location>
        <begin position="222"/>
        <end position="238"/>
    </location>
</feature>
<feature type="compositionally biased region" description="Polar residues" evidence="1">
    <location>
        <begin position="18"/>
        <end position="43"/>
    </location>
</feature>
<feature type="compositionally biased region" description="Acidic residues" evidence="1">
    <location>
        <begin position="178"/>
        <end position="192"/>
    </location>
</feature>
<comment type="caution">
    <text evidence="2">The sequence shown here is derived from an EMBL/GenBank/DDBJ whole genome shotgun (WGS) entry which is preliminary data.</text>
</comment>
<gene>
    <name evidence="2" type="ORF">LTR62_004468</name>
</gene>
<dbReference type="EMBL" id="JAVRRL010000033">
    <property type="protein sequence ID" value="KAK5112125.1"/>
    <property type="molecule type" value="Genomic_DNA"/>
</dbReference>
<feature type="compositionally biased region" description="Low complexity" evidence="1">
    <location>
        <begin position="446"/>
        <end position="455"/>
    </location>
</feature>
<dbReference type="AlphaFoldDB" id="A0AAN7TQS0"/>
<feature type="compositionally biased region" description="Basic and acidic residues" evidence="1">
    <location>
        <begin position="606"/>
        <end position="632"/>
    </location>
</feature>
<reference evidence="2" key="1">
    <citation type="submission" date="2023-08" db="EMBL/GenBank/DDBJ databases">
        <title>Black Yeasts Isolated from many extreme environments.</title>
        <authorList>
            <person name="Coleine C."/>
            <person name="Stajich J.E."/>
            <person name="Selbmann L."/>
        </authorList>
    </citation>
    <scope>NUCLEOTIDE SEQUENCE</scope>
    <source>
        <strain evidence="2">CCFEE 5401</strain>
    </source>
</reference>
<sequence length="954" mass="106580">MARTKRPEGGPNPDAPPSTRTSHPTLRAQGVSSGLTRPSSLESRPTAWKAGLEHDEEAHPKLEPAVATEIQKPLPKLKLNFRRGQAAKEEAPSTNKPKLTLKLNFRGRDSGPESNKLRSSILAAGSALPASTMSTVAVIDNDVVMTEGLSQKDEFNSTTNRPWGRKGKQPMRDAMAVNDDEQEDVDEGEIEYDDVRESENELSDSDDENPTREVITLSSDDEGAKQQERKQSSMKDDGADGLDYPWKGDSFTDQARVMWEYMYCRVETKPMHGNWDATEQYQMKRDQEMLAYLEVYPVPKWLIPQKEAVKAFHDLHERLRWRQCGVNIFAPQMPPPMHMQSPMGISPHIQQYGQPMHGPPGRQNSMSQLGMPYRQPQSPLNGAPPPGHVLRSQPNTMSLNVQPGQGYSMGPPPMPRFGHPQHVGGPHGMPNGAPQYYANYQPQYHQQHPLQNQPYSIHAPSGPLPSHSVIPPPGHAHARAALVPKGRKKKDTPQPIATLSPPRIPPFEKLERPAGPEKRVAATTSKRGARKQAECEEFPWHRDLDFVVEKANATWNEGFYEPSILNQMSMIRALNVPIIIAIDEELAEKQRLSRNRKNAQDTSTPPEKEKATAREAESEDHDDSKGLKRKSENIGGDPYYSGNFCFITEVDRTEALRLHPRFLSPDDILHAIETGSPEIDGLVESTKKIRICWNPGKKGTTQELVQASFRLYDTVITRQQYLECKILTKRAAECIIDFCPDMLWREVLLRVSSEGTCSNKDVRDRMCFNGCYADKATITKRIAAALGQKQATSANKKTKDATGEEETLEREAGSSRKSRGPAPSPDDGRWLEGELGWHTQNRKDFDHYGIFFGKRPNARRQAVGGEKRKKSIGAQEKNVDPMEGSSKRQKTNAAMSPASARSGSVPELSEDVDSDDEEDENEEQEVEQAAQDEEDDDDDAVSVQSDGVLDEIED</sequence>
<feature type="compositionally biased region" description="Polar residues" evidence="1">
    <location>
        <begin position="891"/>
        <end position="902"/>
    </location>
</feature>
<protein>
    <submittedName>
        <fullName evidence="2">Uncharacterized protein</fullName>
    </submittedName>
</protein>
<feature type="region of interest" description="Disordered" evidence="1">
    <location>
        <begin position="859"/>
        <end position="954"/>
    </location>
</feature>
<feature type="region of interest" description="Disordered" evidence="1">
    <location>
        <begin position="353"/>
        <end position="391"/>
    </location>
</feature>
<evidence type="ECO:0000313" key="2">
    <source>
        <dbReference type="EMBL" id="KAK5112125.1"/>
    </source>
</evidence>
<feature type="compositionally biased region" description="Basic and acidic residues" evidence="1">
    <location>
        <begin position="51"/>
        <end position="62"/>
    </location>
</feature>
<accession>A0AAN7TQS0</accession>